<dbReference type="AlphaFoldDB" id="A0A9X1BAG4"/>
<name>A0A9X1BAG4_9GAMM</name>
<reference evidence="1 2" key="1">
    <citation type="journal article" date="2020" name="Microorganisms">
        <title>Osmotic Adaptation and Compatible Solute Biosynthesis of Phototrophic Bacteria as Revealed from Genome Analyses.</title>
        <authorList>
            <person name="Imhoff J.F."/>
            <person name="Rahn T."/>
            <person name="Kunzel S."/>
            <person name="Keller A."/>
            <person name="Neulinger S.C."/>
        </authorList>
    </citation>
    <scope>NUCLEOTIDE SEQUENCE [LARGE SCALE GENOMIC DNA]</scope>
    <source>
        <strain evidence="1 2">DSM 21303</strain>
    </source>
</reference>
<comment type="caution">
    <text evidence="1">The sequence shown here is derived from an EMBL/GenBank/DDBJ whole genome shotgun (WGS) entry which is preliminary data.</text>
</comment>
<evidence type="ECO:0000313" key="2">
    <source>
        <dbReference type="Proteomes" id="UP001138802"/>
    </source>
</evidence>
<dbReference type="Proteomes" id="UP001138802">
    <property type="component" value="Unassembled WGS sequence"/>
</dbReference>
<dbReference type="InterPro" id="IPR029069">
    <property type="entry name" value="HotDog_dom_sf"/>
</dbReference>
<protein>
    <submittedName>
        <fullName evidence="1">Thioesterase</fullName>
    </submittedName>
</protein>
<proteinExistence type="predicted"/>
<dbReference type="SUPFAM" id="SSF54637">
    <property type="entry name" value="Thioesterase/thiol ester dehydrase-isomerase"/>
    <property type="match status" value="1"/>
</dbReference>
<dbReference type="Pfam" id="PF13279">
    <property type="entry name" value="4HBT_2"/>
    <property type="match status" value="1"/>
</dbReference>
<accession>A0A9X1BAG4</accession>
<dbReference type="RefSeq" id="WP_200388914.1">
    <property type="nucleotide sequence ID" value="NZ_NRSD01000019.1"/>
</dbReference>
<dbReference type="Gene3D" id="3.10.129.10">
    <property type="entry name" value="Hotdog Thioesterase"/>
    <property type="match status" value="1"/>
</dbReference>
<sequence>MTDPSFTYDFEVRLHDTDAAGRLFFAHLFRHAHDAYEVFMDRLGLPLHTLIDAGEILLPLVHAQADYRHPLHHGEPVRVTLRIAELRTRSFAVAYRFENADGVLAATALTVHLQVGADGTPAPQLAHSLRAALTPWAVAEP</sequence>
<dbReference type="CDD" id="cd00586">
    <property type="entry name" value="4HBT"/>
    <property type="match status" value="1"/>
</dbReference>
<gene>
    <name evidence="1" type="ORF">CKO25_15880</name>
</gene>
<organism evidence="1 2">
    <name type="scientific">Thiocapsa imhoffii</name>
    <dbReference type="NCBI Taxonomy" id="382777"/>
    <lineage>
        <taxon>Bacteria</taxon>
        <taxon>Pseudomonadati</taxon>
        <taxon>Pseudomonadota</taxon>
        <taxon>Gammaproteobacteria</taxon>
        <taxon>Chromatiales</taxon>
        <taxon>Chromatiaceae</taxon>
        <taxon>Thiocapsa</taxon>
    </lineage>
</organism>
<dbReference type="EMBL" id="NRSD01000019">
    <property type="protein sequence ID" value="MBK1646100.1"/>
    <property type="molecule type" value="Genomic_DNA"/>
</dbReference>
<keyword evidence="2" id="KW-1185">Reference proteome</keyword>
<evidence type="ECO:0000313" key="1">
    <source>
        <dbReference type="EMBL" id="MBK1646100.1"/>
    </source>
</evidence>